<evidence type="ECO:0000256" key="4">
    <source>
        <dbReference type="ARBA" id="ARBA00034617"/>
    </source>
</evidence>
<proteinExistence type="inferred from homology"/>
<protein>
    <recommendedName>
        <fullName evidence="5">DNA 3'-5' helicase</fullName>
        <ecNumber evidence="5">5.6.2.4</ecNumber>
    </recommendedName>
</protein>
<gene>
    <name evidence="8" type="ORF">LTR91_022622</name>
</gene>
<evidence type="ECO:0000256" key="2">
    <source>
        <dbReference type="ARBA" id="ARBA00022741"/>
    </source>
</evidence>
<dbReference type="GO" id="GO:0000724">
    <property type="term" value="P:double-strand break repair via homologous recombination"/>
    <property type="evidence" value="ECO:0007669"/>
    <property type="project" value="TreeGrafter"/>
</dbReference>
<dbReference type="InterPro" id="IPR001650">
    <property type="entry name" value="Helicase_C-like"/>
</dbReference>
<dbReference type="InterPro" id="IPR014001">
    <property type="entry name" value="Helicase_ATP-bd"/>
</dbReference>
<comment type="similarity">
    <text evidence="1">Belongs to the helicase family. RecQ subfamily.</text>
</comment>
<dbReference type="PANTHER" id="PTHR13710">
    <property type="entry name" value="DNA HELICASE RECQ FAMILY MEMBER"/>
    <property type="match status" value="1"/>
</dbReference>
<dbReference type="EMBL" id="JAUJLE010000452">
    <property type="protein sequence ID" value="KAK0955939.1"/>
    <property type="molecule type" value="Genomic_DNA"/>
</dbReference>
<dbReference type="SMART" id="SM00490">
    <property type="entry name" value="HELICc"/>
    <property type="match status" value="1"/>
</dbReference>
<evidence type="ECO:0000259" key="6">
    <source>
        <dbReference type="PROSITE" id="PS51192"/>
    </source>
</evidence>
<dbReference type="GO" id="GO:0043138">
    <property type="term" value="F:3'-5' DNA helicase activity"/>
    <property type="evidence" value="ECO:0007669"/>
    <property type="project" value="UniProtKB-EC"/>
</dbReference>
<accession>A0AAN6H3M9</accession>
<reference evidence="8" key="1">
    <citation type="submission" date="2023-06" db="EMBL/GenBank/DDBJ databases">
        <title>Black Yeasts Isolated from many extreme environments.</title>
        <authorList>
            <person name="Coleine C."/>
            <person name="Stajich J.E."/>
            <person name="Selbmann L."/>
        </authorList>
    </citation>
    <scope>NUCLEOTIDE SEQUENCE</scope>
    <source>
        <strain evidence="8">CCFEE 5200</strain>
    </source>
</reference>
<keyword evidence="2" id="KW-0547">Nucleotide-binding</keyword>
<dbReference type="GO" id="GO:0005524">
    <property type="term" value="F:ATP binding"/>
    <property type="evidence" value="ECO:0007669"/>
    <property type="project" value="UniProtKB-KW"/>
</dbReference>
<dbReference type="PROSITE" id="PS51194">
    <property type="entry name" value="HELICASE_CTER"/>
    <property type="match status" value="1"/>
</dbReference>
<sequence>MENALAPTDERIMSPLLSYCSMLSIKPSTQGWMEPGNFNSSLSAMIWVVQLLIFHHCAREAQQGRGKTLTLLQQYCDRILQQTVETPMGEILRWRLLLFHVSKNTVGDHEAAWDEEEQVLTYEDTELHMHQVATLISSEFRQCYRLLYDDLFLCSKKLHRMHSWVFRDGADVDTVGWNFTKHRDNARLLEGSECALLNHIQRSGHLCHLFLTNDRRSPIGLSWRDTTLAGYESTVQEFLKRLAVLIHVSGGQPVRESEFCSMTWRNTQRRRSITLRHDRIMIHVKYHKGQQQTGRYKENIRFLAHPIGELLLDYLVYVMPLRQIFLRYQKPTALASPFLWESQGKVWTESQLSQYLEEASCRAGIPRLHISNWRQMTVAIVKTKFASHISCFEATGDDEDAEEMEETITTMTKQRNHETQTVNRAYANQAGASFGNVWDGLIRMNLRASILWQDFWGVETILKAGKRGRESETVGRRPLTKRIAMGIYRPRKPWASEELLLAARKLYNNPGLAWRSPEQEKAMTTIMSWTEQVVVVLPTGAGKSLLFMMPPTLADAGITVLVVPLVALRGDLLRRLRDLSIDHLEWSPGERREANLVLVTAEAASSKDFLKYARSLIAQQKLDRIVVDECHLTVTGAHYRQSVVDMTRIRSLRTQFVYLTATLPPSVQDESIERNHLLRPTSIRASSNRPNLFYMVRKAQVGRGSLLEQAAAEAQDAWERSGFFDAWRDKIILYVRTRDEAKELAGILGCAMYTARSRSTAEKGQIIARWMKSPAEPFLAATSAFAEGFDCPRVRLVINVNEPDSLVLFAQKAGRVGRDGERAYSLVLLPLGWEAVASAANGEVERLISARQDVSPSKL</sequence>
<evidence type="ECO:0000256" key="5">
    <source>
        <dbReference type="ARBA" id="ARBA00034808"/>
    </source>
</evidence>
<feature type="domain" description="Helicase C-terminal" evidence="7">
    <location>
        <begin position="719"/>
        <end position="859"/>
    </location>
</feature>
<dbReference type="Pfam" id="PF00271">
    <property type="entry name" value="Helicase_C"/>
    <property type="match status" value="1"/>
</dbReference>
<dbReference type="EC" id="5.6.2.4" evidence="5"/>
<dbReference type="Proteomes" id="UP001175353">
    <property type="component" value="Unassembled WGS sequence"/>
</dbReference>
<comment type="caution">
    <text evidence="8">The sequence shown here is derived from an EMBL/GenBank/DDBJ whole genome shotgun (WGS) entry which is preliminary data.</text>
</comment>
<evidence type="ECO:0000313" key="8">
    <source>
        <dbReference type="EMBL" id="KAK0955939.1"/>
    </source>
</evidence>
<dbReference type="Gene3D" id="3.40.50.300">
    <property type="entry name" value="P-loop containing nucleotide triphosphate hydrolases"/>
    <property type="match status" value="2"/>
</dbReference>
<evidence type="ECO:0000256" key="1">
    <source>
        <dbReference type="ARBA" id="ARBA00005446"/>
    </source>
</evidence>
<organism evidence="8 9">
    <name type="scientific">Friedmanniomyces endolithicus</name>
    <dbReference type="NCBI Taxonomy" id="329885"/>
    <lineage>
        <taxon>Eukaryota</taxon>
        <taxon>Fungi</taxon>
        <taxon>Dikarya</taxon>
        <taxon>Ascomycota</taxon>
        <taxon>Pezizomycotina</taxon>
        <taxon>Dothideomycetes</taxon>
        <taxon>Dothideomycetidae</taxon>
        <taxon>Mycosphaerellales</taxon>
        <taxon>Teratosphaeriaceae</taxon>
        <taxon>Friedmanniomyces</taxon>
    </lineage>
</organism>
<dbReference type="GO" id="GO:0005737">
    <property type="term" value="C:cytoplasm"/>
    <property type="evidence" value="ECO:0007669"/>
    <property type="project" value="TreeGrafter"/>
</dbReference>
<feature type="domain" description="Helicase ATP-binding" evidence="6">
    <location>
        <begin position="524"/>
        <end position="681"/>
    </location>
</feature>
<dbReference type="GO" id="GO:0009378">
    <property type="term" value="F:four-way junction helicase activity"/>
    <property type="evidence" value="ECO:0007669"/>
    <property type="project" value="TreeGrafter"/>
</dbReference>
<comment type="catalytic activity">
    <reaction evidence="4">
        <text>Couples ATP hydrolysis with the unwinding of duplex DNA by translocating in the 3'-5' direction.</text>
        <dbReference type="EC" id="5.6.2.4"/>
    </reaction>
</comment>
<dbReference type="SUPFAM" id="SSF52540">
    <property type="entry name" value="P-loop containing nucleoside triphosphate hydrolases"/>
    <property type="match status" value="1"/>
</dbReference>
<evidence type="ECO:0000259" key="7">
    <source>
        <dbReference type="PROSITE" id="PS51194"/>
    </source>
</evidence>
<keyword evidence="3" id="KW-0067">ATP-binding</keyword>
<dbReference type="InterPro" id="IPR027417">
    <property type="entry name" value="P-loop_NTPase"/>
</dbReference>
<dbReference type="InterPro" id="IPR011545">
    <property type="entry name" value="DEAD/DEAH_box_helicase_dom"/>
</dbReference>
<keyword evidence="9" id="KW-1185">Reference proteome</keyword>
<dbReference type="GO" id="GO:0003676">
    <property type="term" value="F:nucleic acid binding"/>
    <property type="evidence" value="ECO:0007669"/>
    <property type="project" value="InterPro"/>
</dbReference>
<dbReference type="GO" id="GO:0005694">
    <property type="term" value="C:chromosome"/>
    <property type="evidence" value="ECO:0007669"/>
    <property type="project" value="TreeGrafter"/>
</dbReference>
<evidence type="ECO:0000313" key="9">
    <source>
        <dbReference type="Proteomes" id="UP001175353"/>
    </source>
</evidence>
<dbReference type="PANTHER" id="PTHR13710:SF154">
    <property type="entry name" value="RECQ HELICASE, PUTATIVE (AFU_ORTHOLOGUE AFUA_6G14720)-RELATED"/>
    <property type="match status" value="1"/>
</dbReference>
<name>A0AAN6H3M9_9PEZI</name>
<evidence type="ECO:0000256" key="3">
    <source>
        <dbReference type="ARBA" id="ARBA00022840"/>
    </source>
</evidence>
<dbReference type="AlphaFoldDB" id="A0AAN6H3M9"/>
<dbReference type="PROSITE" id="PS51192">
    <property type="entry name" value="HELICASE_ATP_BIND_1"/>
    <property type="match status" value="1"/>
</dbReference>
<dbReference type="Pfam" id="PF00270">
    <property type="entry name" value="DEAD"/>
    <property type="match status" value="1"/>
</dbReference>
<dbReference type="SMART" id="SM00487">
    <property type="entry name" value="DEXDc"/>
    <property type="match status" value="1"/>
</dbReference>